<evidence type="ECO:0000313" key="4">
    <source>
        <dbReference type="Proteomes" id="UP000807306"/>
    </source>
</evidence>
<keyword evidence="3" id="KW-0378">Hydrolase</keyword>
<accession>A0A9P6JTD7</accession>
<feature type="domain" description="Rhamnogalacturonase A/B/Epimerase-like pectate lyase" evidence="2">
    <location>
        <begin position="85"/>
        <end position="311"/>
    </location>
</feature>
<organism evidence="3 4">
    <name type="scientific">Crepidotus variabilis</name>
    <dbReference type="NCBI Taxonomy" id="179855"/>
    <lineage>
        <taxon>Eukaryota</taxon>
        <taxon>Fungi</taxon>
        <taxon>Dikarya</taxon>
        <taxon>Basidiomycota</taxon>
        <taxon>Agaricomycotina</taxon>
        <taxon>Agaricomycetes</taxon>
        <taxon>Agaricomycetidae</taxon>
        <taxon>Agaricales</taxon>
        <taxon>Agaricineae</taxon>
        <taxon>Crepidotaceae</taxon>
        <taxon>Crepidotus</taxon>
    </lineage>
</organism>
<feature type="domain" description="Rhamnogalacturonase A/B/Epimerase-like pectate lyase" evidence="2">
    <location>
        <begin position="441"/>
        <end position="504"/>
    </location>
</feature>
<name>A0A9P6JTD7_9AGAR</name>
<dbReference type="Pfam" id="PF12708">
    <property type="entry name" value="Pect-lyase_RHGA_epim"/>
    <property type="match status" value="2"/>
</dbReference>
<gene>
    <name evidence="3" type="ORF">CPB83DRAFT_809168</name>
</gene>
<feature type="signal peptide" evidence="1">
    <location>
        <begin position="1"/>
        <end position="20"/>
    </location>
</feature>
<comment type="caution">
    <text evidence="3">The sequence shown here is derived from an EMBL/GenBank/DDBJ whole genome shotgun (WGS) entry which is preliminary data.</text>
</comment>
<dbReference type="Gene3D" id="2.160.20.10">
    <property type="entry name" value="Single-stranded right-handed beta-helix, Pectin lyase-like"/>
    <property type="match status" value="2"/>
</dbReference>
<sequence length="803" mass="86833">MRHALAFSVSLLSIIHCSVANTFIDLDALDTRGFDDILNNVPSNPYSGHCAASKPPAKDAPFWMESIKHQGQSPFNPKPSEYKVFRNVKDFGALGDGVHDDTEAINAAISAQDRCGGGGCDSSTLSPAVVYFPRGTYLVSSSVNMYYMTQLIGDAGVPPTILASPTFLGLAVLDADPYLPGGASWFGSTNNFHKSIRNFVIDIRQIPDNATLAGTGVHWRVAQATSLINLVFQMPTTPTTTHRGVWMEDGSGGYMGDMTFNGGSEAISGGNQQFTVRNITVNNAKTGVLSAWNWGWTYQGIKFNNCSVGFDISTGGVHGGFQTTGAQAIIDADVINTPIFVRTTQASNGTLDGSIVLDNVKLTNVPIAVGVLNGTTVLAGTTSTMHIDAWAQGNVYKGFKSQGFKQEYINAPHKAQSLLTAEGKIVGKSHPQYADHDVSDFVSVRTEGAKGDGQTDDTQALQAVFDKYGTCKIIFLDAGFYVVTDTLRIPAGARVVGEAWTYLAGKGSKFGDQQNPRPVVRVGTQGSQGVTEITDIVFTTVGPTPGAIVVEWNVREPQGVQAGAGMWDTHIRLGGSRGTNLEGDHCPKFRDDGSPFDPCMAAFLGLHITPHASGYFEGTWVWLADHDLDIPGQNQITVFSGRGIYSESQGPVWMIGTAAEHHALYQYNIVNANGHYMGLIQTESPYYQPVPNAPVPFHVDFRFQDPNPFSRNASAWAVNVKNSREILIYGAGLYSFFTNYTQDCIQSHNCQDQILNVDLLSDVSVYSLSTVATHFQLTYFHKGVIDQKDNVDGFQSTATVWTR</sequence>
<dbReference type="GO" id="GO:0004650">
    <property type="term" value="F:polygalacturonase activity"/>
    <property type="evidence" value="ECO:0007669"/>
    <property type="project" value="InterPro"/>
</dbReference>
<dbReference type="InterPro" id="IPR012334">
    <property type="entry name" value="Pectin_lyas_fold"/>
</dbReference>
<dbReference type="PANTHER" id="PTHR33928">
    <property type="entry name" value="POLYGALACTURONASE QRT3"/>
    <property type="match status" value="1"/>
</dbReference>
<keyword evidence="1" id="KW-0732">Signal</keyword>
<dbReference type="CDD" id="cd23668">
    <property type="entry name" value="GH55_beta13glucanase-like"/>
    <property type="match status" value="1"/>
</dbReference>
<dbReference type="EMBL" id="MU157835">
    <property type="protein sequence ID" value="KAF9531470.1"/>
    <property type="molecule type" value="Genomic_DNA"/>
</dbReference>
<dbReference type="Proteomes" id="UP000807306">
    <property type="component" value="Unassembled WGS sequence"/>
</dbReference>
<evidence type="ECO:0000313" key="3">
    <source>
        <dbReference type="EMBL" id="KAF9531470.1"/>
    </source>
</evidence>
<evidence type="ECO:0000256" key="1">
    <source>
        <dbReference type="SAM" id="SignalP"/>
    </source>
</evidence>
<dbReference type="SUPFAM" id="SSF51126">
    <property type="entry name" value="Pectin lyase-like"/>
    <property type="match status" value="2"/>
</dbReference>
<evidence type="ECO:0000259" key="2">
    <source>
        <dbReference type="Pfam" id="PF12708"/>
    </source>
</evidence>
<dbReference type="PANTHER" id="PTHR33928:SF2">
    <property type="entry name" value="PECTATE LYASE SUPERFAMILY PROTEIN DOMAIN-CONTAINING PROTEIN-RELATED"/>
    <property type="match status" value="1"/>
</dbReference>
<dbReference type="AlphaFoldDB" id="A0A9P6JTD7"/>
<dbReference type="InterPro" id="IPR024535">
    <property type="entry name" value="RHGA/B-epi-like_pectate_lyase"/>
</dbReference>
<dbReference type="InterPro" id="IPR011050">
    <property type="entry name" value="Pectin_lyase_fold/virulence"/>
</dbReference>
<proteinExistence type="predicted"/>
<protein>
    <submittedName>
        <fullName evidence="3">Glycoside hydrolase family 55 protein</fullName>
    </submittedName>
</protein>
<dbReference type="OrthoDB" id="1046782at2759"/>
<reference evidence="3" key="1">
    <citation type="submission" date="2020-11" db="EMBL/GenBank/DDBJ databases">
        <authorList>
            <consortium name="DOE Joint Genome Institute"/>
            <person name="Ahrendt S."/>
            <person name="Riley R."/>
            <person name="Andreopoulos W."/>
            <person name="Labutti K."/>
            <person name="Pangilinan J."/>
            <person name="Ruiz-Duenas F.J."/>
            <person name="Barrasa J.M."/>
            <person name="Sanchez-Garcia M."/>
            <person name="Camarero S."/>
            <person name="Miyauchi S."/>
            <person name="Serrano A."/>
            <person name="Linde D."/>
            <person name="Babiker R."/>
            <person name="Drula E."/>
            <person name="Ayuso-Fernandez I."/>
            <person name="Pacheco R."/>
            <person name="Padilla G."/>
            <person name="Ferreira P."/>
            <person name="Barriuso J."/>
            <person name="Kellner H."/>
            <person name="Castanera R."/>
            <person name="Alfaro M."/>
            <person name="Ramirez L."/>
            <person name="Pisabarro A.G."/>
            <person name="Kuo A."/>
            <person name="Tritt A."/>
            <person name="Lipzen A."/>
            <person name="He G."/>
            <person name="Yan M."/>
            <person name="Ng V."/>
            <person name="Cullen D."/>
            <person name="Martin F."/>
            <person name="Rosso M.-N."/>
            <person name="Henrissat B."/>
            <person name="Hibbett D."/>
            <person name="Martinez A.T."/>
            <person name="Grigoriev I.V."/>
        </authorList>
    </citation>
    <scope>NUCLEOTIDE SEQUENCE</scope>
    <source>
        <strain evidence="3">CBS 506.95</strain>
    </source>
</reference>
<keyword evidence="4" id="KW-1185">Reference proteome</keyword>
<dbReference type="InterPro" id="IPR039279">
    <property type="entry name" value="QRT3-like"/>
</dbReference>
<feature type="chain" id="PRO_5040457672" evidence="1">
    <location>
        <begin position="21"/>
        <end position="803"/>
    </location>
</feature>